<evidence type="ECO:0000256" key="1">
    <source>
        <dbReference type="SAM" id="SignalP"/>
    </source>
</evidence>
<dbReference type="PROSITE" id="PS51354">
    <property type="entry name" value="GLUTAREDOXIN_2"/>
    <property type="match status" value="1"/>
</dbReference>
<dbReference type="PANTHER" id="PTHR45694">
    <property type="entry name" value="GLUTAREDOXIN 2"/>
    <property type="match status" value="1"/>
</dbReference>
<organism evidence="3">
    <name type="scientific">Craspedostauros australis</name>
    <dbReference type="NCBI Taxonomy" id="1486917"/>
    <lineage>
        <taxon>Eukaryota</taxon>
        <taxon>Sar</taxon>
        <taxon>Stramenopiles</taxon>
        <taxon>Ochrophyta</taxon>
        <taxon>Bacillariophyta</taxon>
        <taxon>Bacillariophyceae</taxon>
        <taxon>Bacillariophycidae</taxon>
        <taxon>Naviculales</taxon>
        <taxon>Naviculaceae</taxon>
        <taxon>Craspedostauros</taxon>
    </lineage>
</organism>
<keyword evidence="1" id="KW-0732">Signal</keyword>
<evidence type="ECO:0000259" key="2">
    <source>
        <dbReference type="Pfam" id="PF00462"/>
    </source>
</evidence>
<dbReference type="PRINTS" id="PR00160">
    <property type="entry name" value="GLUTAREDOXIN"/>
</dbReference>
<dbReference type="GO" id="GO:0015038">
    <property type="term" value="F:glutathione disulfide oxidoreductase activity"/>
    <property type="evidence" value="ECO:0007669"/>
    <property type="project" value="TreeGrafter"/>
</dbReference>
<protein>
    <recommendedName>
        <fullName evidence="2">Glutaredoxin domain-containing protein</fullName>
    </recommendedName>
</protein>
<dbReference type="PANTHER" id="PTHR45694:SF18">
    <property type="entry name" value="GLUTAREDOXIN-1-RELATED"/>
    <property type="match status" value="1"/>
</dbReference>
<dbReference type="InterPro" id="IPR014025">
    <property type="entry name" value="Glutaredoxin_subgr"/>
</dbReference>
<dbReference type="InterPro" id="IPR036249">
    <property type="entry name" value="Thioredoxin-like_sf"/>
</dbReference>
<dbReference type="GO" id="GO:0005737">
    <property type="term" value="C:cytoplasm"/>
    <property type="evidence" value="ECO:0007669"/>
    <property type="project" value="TreeGrafter"/>
</dbReference>
<dbReference type="AlphaFoldDB" id="A0A7R9WSX5"/>
<gene>
    <name evidence="3" type="ORF">CAUS1442_LOCUS6009</name>
</gene>
<accession>A0A7R9WSX5</accession>
<dbReference type="SUPFAM" id="SSF52833">
    <property type="entry name" value="Thioredoxin-like"/>
    <property type="match status" value="1"/>
</dbReference>
<dbReference type="InterPro" id="IPR002109">
    <property type="entry name" value="Glutaredoxin"/>
</dbReference>
<proteinExistence type="predicted"/>
<feature type="signal peptide" evidence="1">
    <location>
        <begin position="1"/>
        <end position="22"/>
    </location>
</feature>
<dbReference type="EMBL" id="HBEF01009531">
    <property type="protein sequence ID" value="CAD8333904.1"/>
    <property type="molecule type" value="Transcribed_RNA"/>
</dbReference>
<dbReference type="GO" id="GO:0034599">
    <property type="term" value="P:cellular response to oxidative stress"/>
    <property type="evidence" value="ECO:0007669"/>
    <property type="project" value="TreeGrafter"/>
</dbReference>
<sequence length="145" mass="16306">MTRPFRLILAILAIALAGFAVADERRQIQHLSTGEDPREYIKDKIATHDVMVFARSYGPHNAEAKNLLKEIQEEINVHVEVVDVDLLPGFDPSLLMHELQELTGQWAFPNIFIGKKHIGGNSELDQLAALGELHDMLRELSSKDL</sequence>
<feature type="domain" description="Glutaredoxin" evidence="2">
    <location>
        <begin position="50"/>
        <end position="118"/>
    </location>
</feature>
<evidence type="ECO:0000313" key="3">
    <source>
        <dbReference type="EMBL" id="CAD8333904.1"/>
    </source>
</evidence>
<dbReference type="Gene3D" id="3.40.30.10">
    <property type="entry name" value="Glutaredoxin"/>
    <property type="match status" value="1"/>
</dbReference>
<dbReference type="Pfam" id="PF00462">
    <property type="entry name" value="Glutaredoxin"/>
    <property type="match status" value="1"/>
</dbReference>
<reference evidence="3" key="1">
    <citation type="submission" date="2021-01" db="EMBL/GenBank/DDBJ databases">
        <authorList>
            <person name="Corre E."/>
            <person name="Pelletier E."/>
            <person name="Niang G."/>
            <person name="Scheremetjew M."/>
            <person name="Finn R."/>
            <person name="Kale V."/>
            <person name="Holt S."/>
            <person name="Cochrane G."/>
            <person name="Meng A."/>
            <person name="Brown T."/>
            <person name="Cohen L."/>
        </authorList>
    </citation>
    <scope>NUCLEOTIDE SEQUENCE</scope>
    <source>
        <strain evidence="3">CCMP3328</strain>
    </source>
</reference>
<name>A0A7R9WSX5_9STRA</name>
<feature type="chain" id="PRO_5031369411" description="Glutaredoxin domain-containing protein" evidence="1">
    <location>
        <begin position="23"/>
        <end position="145"/>
    </location>
</feature>